<dbReference type="InterPro" id="IPR000109">
    <property type="entry name" value="POT_fam"/>
</dbReference>
<evidence type="ECO:0000256" key="6">
    <source>
        <dbReference type="SAM" id="Phobius"/>
    </source>
</evidence>
<feature type="transmembrane region" description="Helical" evidence="6">
    <location>
        <begin position="361"/>
        <end position="384"/>
    </location>
</feature>
<feature type="transmembrane region" description="Helical" evidence="6">
    <location>
        <begin position="515"/>
        <end position="538"/>
    </location>
</feature>
<dbReference type="Proteomes" id="UP000228380">
    <property type="component" value="Chromosome 9"/>
</dbReference>
<feature type="transmembrane region" description="Helical" evidence="6">
    <location>
        <begin position="208"/>
        <end position="227"/>
    </location>
</feature>
<dbReference type="AlphaFoldDB" id="A0A8B9AHY3"/>
<accession>A0A8B9AHY3</accession>
<evidence type="ECO:0000256" key="4">
    <source>
        <dbReference type="ARBA" id="ARBA00022989"/>
    </source>
</evidence>
<feature type="transmembrane region" description="Helical" evidence="6">
    <location>
        <begin position="239"/>
        <end position="259"/>
    </location>
</feature>
<comment type="similarity">
    <text evidence="2">Belongs to the major facilitator superfamily. Proton-dependent oligopeptide transporter (POT/PTR) (TC 2.A.17) family.</text>
</comment>
<feature type="transmembrane region" description="Helical" evidence="6">
    <location>
        <begin position="396"/>
        <end position="416"/>
    </location>
</feature>
<evidence type="ECO:0000256" key="2">
    <source>
        <dbReference type="ARBA" id="ARBA00005982"/>
    </source>
</evidence>
<dbReference type="RefSeq" id="XP_038985915.1">
    <property type="nucleotide sequence ID" value="XM_039129987.1"/>
</dbReference>
<feature type="signal peptide" evidence="7">
    <location>
        <begin position="1"/>
        <end position="18"/>
    </location>
</feature>
<proteinExistence type="inferred from homology"/>
<dbReference type="CDD" id="cd17416">
    <property type="entry name" value="MFS_NPF1_2"/>
    <property type="match status" value="1"/>
</dbReference>
<sequence length="592" mass="66203">MMMKYWWLRLMMYRKCASFTASPSAEPVEVEEANREVVGRKPRGWQCMPYVIGNEACEKVATIGLTANLTVYLVSHFNMEQVEAANLTNIFFGTTNFAPLIGAFISDAYWGRFRTLAYGCFASLLGMLALTLSASIPQLQRQSCSQLAHQVGQCMRPSKAKLSILFISLSFLVLGAGGIRPCSLPFGVDQFDQTSEQGLRGINSYFNWYYGTTTAAFMISVTVVVYIQNSISWSIGFGIPTVLMLLSIILFFMGTRLYVYVPPEGSVFSGIARVFVASFKKRKLELPFPDDAQQQESVLYNPPTPSARIMKLPLSLQFRFLNKAAVKCDGEIKPDGTINSWRLCSIQQIEEVKCLMRIVPIWFSGIICFVAMAQQWTFLVLQAMKMDRHLGSHFQIPPGSVVTINLLALALFLPIYDKVFVPMARRITKIETGITLLQRQGIGLVISSLSMVVAALVERKRRDLALSHGRAMQMSVLWLSPQLILTAIAEGFNAVGQVEFYNRQFPEHMQTLAGSLFFCSLAGANYLSSFLVSVVKKITGGGGRASWLDNNINIGRVDYYYYVIAIMGVVNVLYFLVCAHYYRYKGLSSVKE</sequence>
<dbReference type="PANTHER" id="PTHR11654">
    <property type="entry name" value="OLIGOPEPTIDE TRANSPORTER-RELATED"/>
    <property type="match status" value="1"/>
</dbReference>
<dbReference type="Pfam" id="PF00854">
    <property type="entry name" value="PTR2"/>
    <property type="match status" value="1"/>
</dbReference>
<evidence type="ECO:0000256" key="1">
    <source>
        <dbReference type="ARBA" id="ARBA00004141"/>
    </source>
</evidence>
<reference evidence="8" key="1">
    <citation type="journal article" date="2019" name="Nat. Commun.">
        <title>Genome-wide association mapping of date palm fruit traits.</title>
        <authorList>
            <person name="Hazzouri K.M."/>
            <person name="Gros-Balthazard M."/>
            <person name="Flowers J.M."/>
            <person name="Copetti D."/>
            <person name="Lemansour A."/>
            <person name="Lebrun M."/>
            <person name="Masmoudi K."/>
            <person name="Ferrand S."/>
            <person name="Dhar M.I."/>
            <person name="Fresquez Z.A."/>
            <person name="Rosas U."/>
            <person name="Zhang J."/>
            <person name="Talag J."/>
            <person name="Lee S."/>
            <person name="Kudrna D."/>
            <person name="Powell R.F."/>
            <person name="Leitch I.J."/>
            <person name="Krueger R.R."/>
            <person name="Wing R.A."/>
            <person name="Amiri K.M.A."/>
            <person name="Purugganan M.D."/>
        </authorList>
    </citation>
    <scope>NUCLEOTIDE SEQUENCE [LARGE SCALE GENOMIC DNA]</scope>
    <source>
        <strain evidence="8">cv. Khalas</strain>
    </source>
</reference>
<feature type="transmembrane region" description="Helical" evidence="6">
    <location>
        <begin position="476"/>
        <end position="495"/>
    </location>
</feature>
<evidence type="ECO:0000256" key="7">
    <source>
        <dbReference type="SAM" id="SignalP"/>
    </source>
</evidence>
<feature type="transmembrane region" description="Helical" evidence="6">
    <location>
        <begin position="160"/>
        <end position="179"/>
    </location>
</feature>
<dbReference type="SUPFAM" id="SSF103473">
    <property type="entry name" value="MFS general substrate transporter"/>
    <property type="match status" value="1"/>
</dbReference>
<dbReference type="OrthoDB" id="8904098at2759"/>
<keyword evidence="3 6" id="KW-0812">Transmembrane</keyword>
<evidence type="ECO:0000256" key="5">
    <source>
        <dbReference type="ARBA" id="ARBA00023136"/>
    </source>
</evidence>
<dbReference type="Gene3D" id="1.20.1250.20">
    <property type="entry name" value="MFS general substrate transporter like domains"/>
    <property type="match status" value="1"/>
</dbReference>
<organism evidence="8 9">
    <name type="scientific">Phoenix dactylifera</name>
    <name type="common">Date palm</name>
    <dbReference type="NCBI Taxonomy" id="42345"/>
    <lineage>
        <taxon>Eukaryota</taxon>
        <taxon>Viridiplantae</taxon>
        <taxon>Streptophyta</taxon>
        <taxon>Embryophyta</taxon>
        <taxon>Tracheophyta</taxon>
        <taxon>Spermatophyta</taxon>
        <taxon>Magnoliopsida</taxon>
        <taxon>Liliopsida</taxon>
        <taxon>Arecaceae</taxon>
        <taxon>Coryphoideae</taxon>
        <taxon>Phoeniceae</taxon>
        <taxon>Phoenix</taxon>
    </lineage>
</organism>
<feature type="transmembrane region" description="Helical" evidence="6">
    <location>
        <begin position="436"/>
        <end position="456"/>
    </location>
</feature>
<comment type="subcellular location">
    <subcellularLocation>
        <location evidence="1">Membrane</location>
        <topology evidence="1">Multi-pass membrane protein</topology>
    </subcellularLocation>
</comment>
<keyword evidence="8" id="KW-1185">Reference proteome</keyword>
<dbReference type="KEGG" id="pda:103705759"/>
<dbReference type="InterPro" id="IPR036259">
    <property type="entry name" value="MFS_trans_sf"/>
</dbReference>
<protein>
    <submittedName>
        <fullName evidence="9">Protein NRT1/ PTR FAMILY 2.13-like</fullName>
    </submittedName>
</protein>
<name>A0A8B9AHY3_PHODC</name>
<dbReference type="GO" id="GO:0016020">
    <property type="term" value="C:membrane"/>
    <property type="evidence" value="ECO:0007669"/>
    <property type="project" value="UniProtKB-SubCell"/>
</dbReference>
<keyword evidence="5 6" id="KW-0472">Membrane</keyword>
<keyword evidence="4 6" id="KW-1133">Transmembrane helix</keyword>
<dbReference type="GO" id="GO:0022857">
    <property type="term" value="F:transmembrane transporter activity"/>
    <property type="evidence" value="ECO:0007669"/>
    <property type="project" value="InterPro"/>
</dbReference>
<evidence type="ECO:0000313" key="9">
    <source>
        <dbReference type="RefSeq" id="XP_038985915.1"/>
    </source>
</evidence>
<feature type="transmembrane region" description="Helical" evidence="6">
    <location>
        <begin position="559"/>
        <end position="582"/>
    </location>
</feature>
<reference evidence="9" key="2">
    <citation type="submission" date="2025-08" db="UniProtKB">
        <authorList>
            <consortium name="RefSeq"/>
        </authorList>
    </citation>
    <scope>IDENTIFICATION</scope>
    <source>
        <tissue evidence="9">Young leaves</tissue>
    </source>
</reference>
<feature type="transmembrane region" description="Helical" evidence="6">
    <location>
        <begin position="116"/>
        <end position="139"/>
    </location>
</feature>
<dbReference type="GeneID" id="103705759"/>
<evidence type="ECO:0000256" key="3">
    <source>
        <dbReference type="ARBA" id="ARBA00022692"/>
    </source>
</evidence>
<keyword evidence="7" id="KW-0732">Signal</keyword>
<feature type="chain" id="PRO_5034522419" evidence="7">
    <location>
        <begin position="19"/>
        <end position="592"/>
    </location>
</feature>
<evidence type="ECO:0000313" key="8">
    <source>
        <dbReference type="Proteomes" id="UP000228380"/>
    </source>
</evidence>
<gene>
    <name evidence="9" type="primary">LOC103705759</name>
</gene>